<dbReference type="AlphaFoldDB" id="A4J6L1"/>
<comment type="similarity">
    <text evidence="2 6">Belongs to the FPP/GGPP synthase family.</text>
</comment>
<evidence type="ECO:0000256" key="5">
    <source>
        <dbReference type="ARBA" id="ARBA00022842"/>
    </source>
</evidence>
<keyword evidence="3 6" id="KW-0808">Transferase</keyword>
<dbReference type="Pfam" id="PF00348">
    <property type="entry name" value="polyprenyl_synt"/>
    <property type="match status" value="1"/>
</dbReference>
<dbReference type="RefSeq" id="WP_011878516.1">
    <property type="nucleotide sequence ID" value="NC_009253.1"/>
</dbReference>
<dbReference type="SUPFAM" id="SSF48576">
    <property type="entry name" value="Terpenoid synthases"/>
    <property type="match status" value="1"/>
</dbReference>
<reference evidence="7 8" key="1">
    <citation type="submission" date="2007-03" db="EMBL/GenBank/DDBJ databases">
        <title>Complete sequence of Desulfotomaculum reducens MI-1.</title>
        <authorList>
            <consortium name="US DOE Joint Genome Institute"/>
            <person name="Copeland A."/>
            <person name="Lucas S."/>
            <person name="Lapidus A."/>
            <person name="Barry K."/>
            <person name="Detter J.C."/>
            <person name="Glavina del Rio T."/>
            <person name="Hammon N."/>
            <person name="Israni S."/>
            <person name="Dalin E."/>
            <person name="Tice H."/>
            <person name="Pitluck S."/>
            <person name="Sims D."/>
            <person name="Brettin T."/>
            <person name="Bruce D."/>
            <person name="Han C."/>
            <person name="Tapia R."/>
            <person name="Schmutz J."/>
            <person name="Larimer F."/>
            <person name="Land M."/>
            <person name="Hauser L."/>
            <person name="Kyrpides N."/>
            <person name="Kim E."/>
            <person name="Tebo B.M."/>
            <person name="Richardson P."/>
        </authorList>
    </citation>
    <scope>NUCLEOTIDE SEQUENCE [LARGE SCALE GENOMIC DNA]</scope>
    <source>
        <strain evidence="7 8">MI-1</strain>
    </source>
</reference>
<evidence type="ECO:0000256" key="6">
    <source>
        <dbReference type="RuleBase" id="RU004466"/>
    </source>
</evidence>
<evidence type="ECO:0000256" key="2">
    <source>
        <dbReference type="ARBA" id="ARBA00006706"/>
    </source>
</evidence>
<evidence type="ECO:0000256" key="4">
    <source>
        <dbReference type="ARBA" id="ARBA00022723"/>
    </source>
</evidence>
<dbReference type="PANTHER" id="PTHR12001:SF69">
    <property type="entry name" value="ALL TRANS-POLYPRENYL-DIPHOSPHATE SYNTHASE PDSS1"/>
    <property type="match status" value="1"/>
</dbReference>
<evidence type="ECO:0000256" key="3">
    <source>
        <dbReference type="ARBA" id="ARBA00022679"/>
    </source>
</evidence>
<evidence type="ECO:0008006" key="9">
    <source>
        <dbReference type="Google" id="ProtNLM"/>
    </source>
</evidence>
<keyword evidence="8" id="KW-1185">Reference proteome</keyword>
<evidence type="ECO:0000313" key="7">
    <source>
        <dbReference type="EMBL" id="ABO50714.1"/>
    </source>
</evidence>
<evidence type="ECO:0000256" key="1">
    <source>
        <dbReference type="ARBA" id="ARBA00001946"/>
    </source>
</evidence>
<comment type="cofactor">
    <cofactor evidence="1">
        <name>Mg(2+)</name>
        <dbReference type="ChEBI" id="CHEBI:18420"/>
    </cofactor>
</comment>
<dbReference type="PANTHER" id="PTHR12001">
    <property type="entry name" value="GERANYLGERANYL PYROPHOSPHATE SYNTHASE"/>
    <property type="match status" value="1"/>
</dbReference>
<keyword evidence="5" id="KW-0460">Magnesium</keyword>
<organism evidence="7 8">
    <name type="scientific">Desulforamulus reducens (strain ATCC BAA-1160 / DSM 100696 / MI-1)</name>
    <name type="common">Desulfotomaculum reducens</name>
    <dbReference type="NCBI Taxonomy" id="349161"/>
    <lineage>
        <taxon>Bacteria</taxon>
        <taxon>Bacillati</taxon>
        <taxon>Bacillota</taxon>
        <taxon>Clostridia</taxon>
        <taxon>Eubacteriales</taxon>
        <taxon>Peptococcaceae</taxon>
        <taxon>Desulforamulus</taxon>
    </lineage>
</organism>
<dbReference type="Proteomes" id="UP000001556">
    <property type="component" value="Chromosome"/>
</dbReference>
<dbReference type="KEGG" id="drm:Dred_2199"/>
<dbReference type="HOGENOM" id="CLU_094946_0_0_9"/>
<gene>
    <name evidence="7" type="ordered locus">Dred_2199</name>
</gene>
<dbReference type="eggNOG" id="COG0142">
    <property type="taxonomic scope" value="Bacteria"/>
</dbReference>
<accession>A4J6L1</accession>
<dbReference type="Gene3D" id="1.10.600.10">
    <property type="entry name" value="Farnesyl Diphosphate Synthase"/>
    <property type="match status" value="1"/>
</dbReference>
<dbReference type="EMBL" id="CP000612">
    <property type="protein sequence ID" value="ABO50714.1"/>
    <property type="molecule type" value="Genomic_DNA"/>
</dbReference>
<dbReference type="GO" id="GO:0046872">
    <property type="term" value="F:metal ion binding"/>
    <property type="evidence" value="ECO:0007669"/>
    <property type="project" value="UniProtKB-KW"/>
</dbReference>
<dbReference type="GO" id="GO:0004659">
    <property type="term" value="F:prenyltransferase activity"/>
    <property type="evidence" value="ECO:0007669"/>
    <property type="project" value="InterPro"/>
</dbReference>
<dbReference type="InterPro" id="IPR000092">
    <property type="entry name" value="Polyprenyl_synt"/>
</dbReference>
<dbReference type="OrthoDB" id="1795180at2"/>
<keyword evidence="4" id="KW-0479">Metal-binding</keyword>
<evidence type="ECO:0000313" key="8">
    <source>
        <dbReference type="Proteomes" id="UP000001556"/>
    </source>
</evidence>
<protein>
    <recommendedName>
        <fullName evidence="9">Polyprenyl synthetase</fullName>
    </recommendedName>
</protein>
<dbReference type="GO" id="GO:0008299">
    <property type="term" value="P:isoprenoid biosynthetic process"/>
    <property type="evidence" value="ECO:0007669"/>
    <property type="project" value="InterPro"/>
</dbReference>
<sequence length="256" mass="28533">MLGDLFAGFWEDIKTIHNNIKTQLFVKVGHVGEYAHLEFSPQDNFIRPAMVLIVARLYNCRSPRVLSLGAIVQFIFMASCIHKKIPDAAVPNHTVDPRDGTQFPVLVGDYLYGKFFTNLCNSGLLCYLRPLAEIIGAIHEGGILKINKAAQLKDDNQLMNEIIRLEVAELMAGAASLAGDVAGAPQKDQQLLHEFGLNLGMLYGLNQANCIDGQALTYYKQAKMVLEKLPSHLEKTMLEQLLHSLYLNQDIIRKVV</sequence>
<dbReference type="STRING" id="349161.Dred_2199"/>
<dbReference type="InterPro" id="IPR008949">
    <property type="entry name" value="Isoprenoid_synthase_dom_sf"/>
</dbReference>
<name>A4J6L1_DESRM</name>
<proteinExistence type="inferred from homology"/>